<feature type="region of interest" description="Disordered" evidence="2">
    <location>
        <begin position="317"/>
        <end position="398"/>
    </location>
</feature>
<evidence type="ECO:0000256" key="2">
    <source>
        <dbReference type="SAM" id="MobiDB-lite"/>
    </source>
</evidence>
<dbReference type="SUPFAM" id="SSF53067">
    <property type="entry name" value="Actin-like ATPase domain"/>
    <property type="match status" value="2"/>
</dbReference>
<organism evidence="4 5">
    <name type="scientific">Candidatus Borkfalkia avistercoris</name>
    <dbReference type="NCBI Taxonomy" id="2838504"/>
    <lineage>
        <taxon>Bacteria</taxon>
        <taxon>Bacillati</taxon>
        <taxon>Bacillota</taxon>
        <taxon>Clostridia</taxon>
        <taxon>Christensenellales</taxon>
        <taxon>Christensenellaceae</taxon>
        <taxon>Candidatus Borkfalkia</taxon>
    </lineage>
</organism>
<dbReference type="InterPro" id="IPR043129">
    <property type="entry name" value="ATPase_NBD"/>
</dbReference>
<evidence type="ECO:0000256" key="1">
    <source>
        <dbReference type="ARBA" id="ARBA00007125"/>
    </source>
</evidence>
<evidence type="ECO:0000313" key="4">
    <source>
        <dbReference type="EMBL" id="HIZ03643.1"/>
    </source>
</evidence>
<dbReference type="PANTHER" id="PTHR30005:SF0">
    <property type="entry name" value="RETROGRADE REGULATION PROTEIN 2"/>
    <property type="match status" value="1"/>
</dbReference>
<dbReference type="InterPro" id="IPR003695">
    <property type="entry name" value="Ppx_GppA_N"/>
</dbReference>
<dbReference type="Proteomes" id="UP000824132">
    <property type="component" value="Unassembled WGS sequence"/>
</dbReference>
<evidence type="ECO:0000313" key="5">
    <source>
        <dbReference type="Proteomes" id="UP000824132"/>
    </source>
</evidence>
<protein>
    <recommendedName>
        <fullName evidence="3">Ppx/GppA phosphatase N-terminal domain-containing protein</fullName>
    </recommendedName>
</protein>
<gene>
    <name evidence="4" type="ORF">H9727_05085</name>
</gene>
<feature type="compositionally biased region" description="Basic and acidic residues" evidence="2">
    <location>
        <begin position="337"/>
        <end position="354"/>
    </location>
</feature>
<dbReference type="AlphaFoldDB" id="A0A9D2CZE0"/>
<feature type="compositionally biased region" description="Acidic residues" evidence="2">
    <location>
        <begin position="389"/>
        <end position="398"/>
    </location>
</feature>
<accession>A0A9D2CZE0</accession>
<proteinExistence type="inferred from homology"/>
<comment type="caution">
    <text evidence="4">The sequence shown here is derived from an EMBL/GenBank/DDBJ whole genome shotgun (WGS) entry which is preliminary data.</text>
</comment>
<dbReference type="Gene3D" id="3.30.420.40">
    <property type="match status" value="1"/>
</dbReference>
<comment type="similarity">
    <text evidence="1">Belongs to the GppA/Ppx family.</text>
</comment>
<name>A0A9D2CZE0_9FIRM</name>
<feature type="domain" description="Ppx/GppA phosphatase N-terminal" evidence="3">
    <location>
        <begin position="16"/>
        <end position="293"/>
    </location>
</feature>
<dbReference type="Pfam" id="PF02541">
    <property type="entry name" value="Ppx-GppA"/>
    <property type="match status" value="1"/>
</dbReference>
<evidence type="ECO:0000259" key="3">
    <source>
        <dbReference type="Pfam" id="PF02541"/>
    </source>
</evidence>
<dbReference type="GO" id="GO:0006357">
    <property type="term" value="P:regulation of transcription by RNA polymerase II"/>
    <property type="evidence" value="ECO:0007669"/>
    <property type="project" value="TreeGrafter"/>
</dbReference>
<dbReference type="Gene3D" id="3.30.420.150">
    <property type="entry name" value="Exopolyphosphatase. Domain 2"/>
    <property type="match status" value="1"/>
</dbReference>
<dbReference type="PANTHER" id="PTHR30005">
    <property type="entry name" value="EXOPOLYPHOSPHATASE"/>
    <property type="match status" value="1"/>
</dbReference>
<dbReference type="EMBL" id="DXCL01000026">
    <property type="protein sequence ID" value="HIZ03643.1"/>
    <property type="molecule type" value="Genomic_DNA"/>
</dbReference>
<dbReference type="InterPro" id="IPR050273">
    <property type="entry name" value="GppA/Ppx_hydrolase"/>
</dbReference>
<sequence length="398" mass="44231">MKYSVIDISSSSISLIIAEADERKAEIIFKDRASISLLHYLDGKKLTERGTEKLVEALKVMRDECEKFGVRHCYLISTAALRVIENCDEVSKIVEEKTGLPVNFMDGKTEAYCDYIANLYYASYENAVLIDLGGKSLEICDLTKGSKEDMVCLDFGLLDVHRKFIKKIQPNEKEAKDIKKFVSDKFDDADIPKKEVFATAVMVGATNHAVYDIYADYADVKSEDGVKSIEYKKFKKLVAHLLGDAERSTLILNNAPEKLYLIGPATIVLKTLFKRFGVKHILVSDRGVKEGYLQLVLEGKESGMYYDFETKTSGGAVRETSAAAPKSKQTRKAVKKVRPEEKGGVSEEGKKQAKTETAQPAAPAKKRGRPRKQGAVPIQAEAEPKNDEPAPENEVGEQ</sequence>
<reference evidence="4" key="2">
    <citation type="submission" date="2021-04" db="EMBL/GenBank/DDBJ databases">
        <authorList>
            <person name="Gilroy R."/>
        </authorList>
    </citation>
    <scope>NUCLEOTIDE SEQUENCE</scope>
    <source>
        <strain evidence="4">CHK187-5294</strain>
    </source>
</reference>
<reference evidence="4" key="1">
    <citation type="journal article" date="2021" name="PeerJ">
        <title>Extensive microbial diversity within the chicken gut microbiome revealed by metagenomics and culture.</title>
        <authorList>
            <person name="Gilroy R."/>
            <person name="Ravi A."/>
            <person name="Getino M."/>
            <person name="Pursley I."/>
            <person name="Horton D.L."/>
            <person name="Alikhan N.F."/>
            <person name="Baker D."/>
            <person name="Gharbi K."/>
            <person name="Hall N."/>
            <person name="Watson M."/>
            <person name="Adriaenssens E.M."/>
            <person name="Foster-Nyarko E."/>
            <person name="Jarju S."/>
            <person name="Secka A."/>
            <person name="Antonio M."/>
            <person name="Oren A."/>
            <person name="Chaudhuri R.R."/>
            <person name="La Ragione R."/>
            <person name="Hildebrand F."/>
            <person name="Pallen M.J."/>
        </authorList>
    </citation>
    <scope>NUCLEOTIDE SEQUENCE</scope>
    <source>
        <strain evidence="4">CHK187-5294</strain>
    </source>
</reference>